<gene>
    <name evidence="1" type="ORF">IAA47_05885</name>
</gene>
<name>A0A9E2NX43_9FUSO</name>
<dbReference type="Pfam" id="PF04074">
    <property type="entry name" value="DUF386"/>
    <property type="match status" value="1"/>
</dbReference>
<dbReference type="InterPro" id="IPR037012">
    <property type="entry name" value="NanQ/TabA/YiaL_sf"/>
</dbReference>
<dbReference type="PANTHER" id="PTHR34986:SF1">
    <property type="entry name" value="PROTEIN YIAL"/>
    <property type="match status" value="1"/>
</dbReference>
<dbReference type="GO" id="GO:0005829">
    <property type="term" value="C:cytosol"/>
    <property type="evidence" value="ECO:0007669"/>
    <property type="project" value="TreeGrafter"/>
</dbReference>
<evidence type="ECO:0000313" key="2">
    <source>
        <dbReference type="Proteomes" id="UP000724657"/>
    </source>
</evidence>
<proteinExistence type="predicted"/>
<dbReference type="PANTHER" id="PTHR34986">
    <property type="entry name" value="EVOLVED BETA-GALACTOSIDASE SUBUNIT BETA"/>
    <property type="match status" value="1"/>
</dbReference>
<dbReference type="EMBL" id="JAHLFN010000057">
    <property type="protein sequence ID" value="MBU3842499.1"/>
    <property type="molecule type" value="Genomic_DNA"/>
</dbReference>
<reference evidence="1" key="2">
    <citation type="submission" date="2021-04" db="EMBL/GenBank/DDBJ databases">
        <authorList>
            <person name="Gilroy R."/>
        </authorList>
    </citation>
    <scope>NUCLEOTIDE SEQUENCE</scope>
    <source>
        <strain evidence="1">A6-441</strain>
    </source>
</reference>
<accession>A0A9E2NX43</accession>
<dbReference type="Proteomes" id="UP000724657">
    <property type="component" value="Unassembled WGS sequence"/>
</dbReference>
<dbReference type="Gene3D" id="2.60.120.370">
    <property type="entry name" value="YhcH/YjgK/YiaL"/>
    <property type="match status" value="1"/>
</dbReference>
<reference evidence="1" key="1">
    <citation type="journal article" date="2021" name="PeerJ">
        <title>Extensive microbial diversity within the chicken gut microbiome revealed by metagenomics and culture.</title>
        <authorList>
            <person name="Gilroy R."/>
            <person name="Ravi A."/>
            <person name="Getino M."/>
            <person name="Pursley I."/>
            <person name="Horton D.L."/>
            <person name="Alikhan N.F."/>
            <person name="Baker D."/>
            <person name="Gharbi K."/>
            <person name="Hall N."/>
            <person name="Watson M."/>
            <person name="Adriaenssens E.M."/>
            <person name="Foster-Nyarko E."/>
            <person name="Jarju S."/>
            <person name="Secka A."/>
            <person name="Antonio M."/>
            <person name="Oren A."/>
            <person name="Chaudhuri R.R."/>
            <person name="La Ragione R."/>
            <person name="Hildebrand F."/>
            <person name="Pallen M.J."/>
        </authorList>
    </citation>
    <scope>NUCLEOTIDE SEQUENCE</scope>
    <source>
        <strain evidence="1">A6-441</strain>
    </source>
</reference>
<dbReference type="NCBIfam" id="TIGR00022">
    <property type="entry name" value="YhcH/YjgK/YiaL family protein"/>
    <property type="match status" value="1"/>
</dbReference>
<comment type="caution">
    <text evidence="1">The sequence shown here is derived from an EMBL/GenBank/DDBJ whole genome shotgun (WGS) entry which is preliminary data.</text>
</comment>
<protein>
    <submittedName>
        <fullName evidence="1">YhcH/YjgK/YiaL family protein</fullName>
    </submittedName>
</protein>
<sequence length="153" mass="17296">MIYGEIKELGFYKGISKALDTAIDCILSGEYKKGINGKNEIDGDVVYFNQPAEPKTKSVEEGFLEGHKKYIDIHVVIEGEERIGYVPNSKVKVTKEYDEVGDFEIYGGEVESFYYLNNERFLICFPGEPHMALIKAGSEPQTIKKVIFKVLVD</sequence>
<dbReference type="SUPFAM" id="SSF51197">
    <property type="entry name" value="Clavaminate synthase-like"/>
    <property type="match status" value="1"/>
</dbReference>
<dbReference type="AlphaFoldDB" id="A0A9E2NX43"/>
<dbReference type="InterPro" id="IPR004375">
    <property type="entry name" value="NanQ/TabA/YiaL"/>
</dbReference>
<organism evidence="1 2">
    <name type="scientific">Candidatus Fusobacterium pullicola</name>
    <dbReference type="NCBI Taxonomy" id="2838601"/>
    <lineage>
        <taxon>Bacteria</taxon>
        <taxon>Fusobacteriati</taxon>
        <taxon>Fusobacteriota</taxon>
        <taxon>Fusobacteriia</taxon>
        <taxon>Fusobacteriales</taxon>
        <taxon>Fusobacteriaceae</taxon>
        <taxon>Fusobacterium</taxon>
    </lineage>
</organism>
<evidence type="ECO:0000313" key="1">
    <source>
        <dbReference type="EMBL" id="MBU3842499.1"/>
    </source>
</evidence>